<dbReference type="Proteomes" id="UP000011776">
    <property type="component" value="Unassembled WGS sequence"/>
</dbReference>
<accession>M3I443</accession>
<reference evidence="1 2" key="1">
    <citation type="submission" date="2013-02" db="EMBL/GenBank/DDBJ databases">
        <authorList>
            <person name="Harkins D.M."/>
            <person name="Durkin A.S."/>
            <person name="Brinkac L.M."/>
            <person name="Haft D.H."/>
            <person name="Selengut J.D."/>
            <person name="Sanka R."/>
            <person name="DePew J."/>
            <person name="Purushe J."/>
            <person name="Tulsiani S.M."/>
            <person name="Graham G.C."/>
            <person name="Burns M.-A."/>
            <person name="Dohnt M.F."/>
            <person name="Smythe L.D."/>
            <person name="McKay D.B."/>
            <person name="Craig S.B."/>
            <person name="Vinetz J.M."/>
            <person name="Sutton G.G."/>
            <person name="Nierman W.C."/>
            <person name="Fouts D.E."/>
        </authorList>
    </citation>
    <scope>NUCLEOTIDE SEQUENCE [LARGE SCALE GENOMIC DNA]</scope>
    <source>
        <strain evidence="1 2">LT2186</strain>
    </source>
</reference>
<sequence length="78" mass="9388">MNWDPEETLLPENIKEETELSKLEFIIQDWKKFRMNYPGWIIAPDDIRAKLLRSTVSYIHYISNNHYENISLQFAICL</sequence>
<evidence type="ECO:0000313" key="2">
    <source>
        <dbReference type="Proteomes" id="UP000011776"/>
    </source>
</evidence>
<dbReference type="AlphaFoldDB" id="M3I443"/>
<dbReference type="EMBL" id="AFME02000270">
    <property type="protein sequence ID" value="EMG10171.1"/>
    <property type="molecule type" value="Genomic_DNA"/>
</dbReference>
<dbReference type="BioCyc" id="LINT1001599:G11K9-4215-MONOMER"/>
<name>M3I443_LEPIR</name>
<evidence type="ECO:0000313" key="1">
    <source>
        <dbReference type="EMBL" id="EMG10171.1"/>
    </source>
</evidence>
<gene>
    <name evidence="1" type="ORF">LEP1GSC151_0455</name>
</gene>
<proteinExistence type="predicted"/>
<protein>
    <submittedName>
        <fullName evidence="1">Uncharacterized protein</fullName>
    </submittedName>
</protein>
<organism evidence="1 2">
    <name type="scientific">Leptospira interrogans serovar Grippotyphosa str. LT2186</name>
    <dbReference type="NCBI Taxonomy" id="1001599"/>
    <lineage>
        <taxon>Bacteria</taxon>
        <taxon>Pseudomonadati</taxon>
        <taxon>Spirochaetota</taxon>
        <taxon>Spirochaetia</taxon>
        <taxon>Leptospirales</taxon>
        <taxon>Leptospiraceae</taxon>
        <taxon>Leptospira</taxon>
    </lineage>
</organism>
<comment type="caution">
    <text evidence="1">The sequence shown here is derived from an EMBL/GenBank/DDBJ whole genome shotgun (WGS) entry which is preliminary data.</text>
</comment>